<gene>
    <name evidence="4" type="primary">20198240</name>
    <name evidence="3" type="ORF">HELRODRAFT_159282</name>
</gene>
<feature type="domain" description="Peptidase M12B" evidence="2">
    <location>
        <begin position="1"/>
        <end position="137"/>
    </location>
</feature>
<dbReference type="InterPro" id="IPR036436">
    <property type="entry name" value="Disintegrin_dom_sf"/>
</dbReference>
<dbReference type="RefSeq" id="XP_009009418.1">
    <property type="nucleotide sequence ID" value="XM_009011170.1"/>
</dbReference>
<dbReference type="Proteomes" id="UP000015101">
    <property type="component" value="Unassembled WGS sequence"/>
</dbReference>
<dbReference type="EMBL" id="KB095811">
    <property type="protein sequence ID" value="ESO12698.1"/>
    <property type="molecule type" value="Genomic_DNA"/>
</dbReference>
<name>T1ENU0_HELRO</name>
<feature type="binding site" evidence="1">
    <location>
        <position position="76"/>
    </location>
    <ligand>
        <name>Zn(2+)</name>
        <dbReference type="ChEBI" id="CHEBI:29105"/>
        <note>catalytic</note>
    </ligand>
</feature>
<reference evidence="4" key="3">
    <citation type="submission" date="2015-06" db="UniProtKB">
        <authorList>
            <consortium name="EnsemblMetazoa"/>
        </authorList>
    </citation>
    <scope>IDENTIFICATION</scope>
</reference>
<dbReference type="eggNOG" id="KOG3607">
    <property type="taxonomic scope" value="Eukaryota"/>
</dbReference>
<evidence type="ECO:0000313" key="4">
    <source>
        <dbReference type="EnsemblMetazoa" id="HelroP159282"/>
    </source>
</evidence>
<evidence type="ECO:0000256" key="1">
    <source>
        <dbReference type="PROSITE-ProRule" id="PRU00276"/>
    </source>
</evidence>
<proteinExistence type="predicted"/>
<dbReference type="InterPro" id="IPR006586">
    <property type="entry name" value="ADAM_Cys-rich"/>
</dbReference>
<comment type="caution">
    <text evidence="1">Lacks conserved residue(s) required for the propagation of feature annotation.</text>
</comment>
<dbReference type="InterPro" id="IPR001590">
    <property type="entry name" value="Peptidase_M12B"/>
</dbReference>
<dbReference type="SMART" id="SM00608">
    <property type="entry name" value="ACR"/>
    <property type="match status" value="1"/>
</dbReference>
<dbReference type="EMBL" id="AMQM01000217">
    <property type="status" value="NOT_ANNOTATED_CDS"/>
    <property type="molecule type" value="Genomic_DNA"/>
</dbReference>
<evidence type="ECO:0000313" key="5">
    <source>
        <dbReference type="Proteomes" id="UP000015101"/>
    </source>
</evidence>
<feature type="binding site" evidence="1">
    <location>
        <position position="66"/>
    </location>
    <ligand>
        <name>Zn(2+)</name>
        <dbReference type="ChEBI" id="CHEBI:29105"/>
        <note>catalytic</note>
    </ligand>
</feature>
<dbReference type="PANTHER" id="PTHR11905">
    <property type="entry name" value="ADAM A DISINTEGRIN AND METALLOPROTEASE DOMAIN"/>
    <property type="match status" value="1"/>
</dbReference>
<dbReference type="SMART" id="SM00050">
    <property type="entry name" value="DISIN"/>
    <property type="match status" value="1"/>
</dbReference>
<dbReference type="Pfam" id="PF01421">
    <property type="entry name" value="Reprolysin"/>
    <property type="match status" value="1"/>
</dbReference>
<feature type="binding site" evidence="1">
    <location>
        <position position="70"/>
    </location>
    <ligand>
        <name>Zn(2+)</name>
        <dbReference type="ChEBI" id="CHEBI:29105"/>
        <note>catalytic</note>
    </ligand>
</feature>
<organism evidence="4 5">
    <name type="scientific">Helobdella robusta</name>
    <name type="common">Californian leech</name>
    <dbReference type="NCBI Taxonomy" id="6412"/>
    <lineage>
        <taxon>Eukaryota</taxon>
        <taxon>Metazoa</taxon>
        <taxon>Spiralia</taxon>
        <taxon>Lophotrochozoa</taxon>
        <taxon>Annelida</taxon>
        <taxon>Clitellata</taxon>
        <taxon>Hirudinea</taxon>
        <taxon>Rhynchobdellida</taxon>
        <taxon>Glossiphoniidae</taxon>
        <taxon>Helobdella</taxon>
    </lineage>
</organism>
<reference evidence="3 5" key="2">
    <citation type="journal article" date="2013" name="Nature">
        <title>Insights into bilaterian evolution from three spiralian genomes.</title>
        <authorList>
            <person name="Simakov O."/>
            <person name="Marletaz F."/>
            <person name="Cho S.J."/>
            <person name="Edsinger-Gonzales E."/>
            <person name="Havlak P."/>
            <person name="Hellsten U."/>
            <person name="Kuo D.H."/>
            <person name="Larsson T."/>
            <person name="Lv J."/>
            <person name="Arendt D."/>
            <person name="Savage R."/>
            <person name="Osoegawa K."/>
            <person name="de Jong P."/>
            <person name="Grimwood J."/>
            <person name="Chapman J.A."/>
            <person name="Shapiro H."/>
            <person name="Aerts A."/>
            <person name="Otillar R.P."/>
            <person name="Terry A.Y."/>
            <person name="Boore J.L."/>
            <person name="Grigoriev I.V."/>
            <person name="Lindberg D.R."/>
            <person name="Seaver E.C."/>
            <person name="Weisblat D.A."/>
            <person name="Putnam N.H."/>
            <person name="Rokhsar D.S."/>
        </authorList>
    </citation>
    <scope>NUCLEOTIDE SEQUENCE</scope>
</reference>
<evidence type="ECO:0000259" key="2">
    <source>
        <dbReference type="PROSITE" id="PS50215"/>
    </source>
</evidence>
<dbReference type="InterPro" id="IPR024079">
    <property type="entry name" value="MetalloPept_cat_dom_sf"/>
</dbReference>
<keyword evidence="1" id="KW-0862">Zinc</keyword>
<keyword evidence="1" id="KW-0479">Metal-binding</keyword>
<dbReference type="PANTHER" id="PTHR11905:SF159">
    <property type="entry name" value="ADAM METALLOPROTEASE"/>
    <property type="match status" value="1"/>
</dbReference>
<feature type="active site" evidence="1">
    <location>
        <position position="67"/>
    </location>
</feature>
<dbReference type="InParanoid" id="T1ENU0"/>
<dbReference type="SUPFAM" id="SSF55486">
    <property type="entry name" value="Metalloproteases ('zincins'), catalytic domain"/>
    <property type="match status" value="1"/>
</dbReference>
<dbReference type="SUPFAM" id="SSF57552">
    <property type="entry name" value="Blood coagulation inhibitor (disintegrin)"/>
    <property type="match status" value="1"/>
</dbReference>
<dbReference type="Gene3D" id="3.40.390.10">
    <property type="entry name" value="Collagenase (Catalytic Domain)"/>
    <property type="match status" value="1"/>
</dbReference>
<dbReference type="HOGENOM" id="CLU_706517_0_0_1"/>
<dbReference type="GO" id="GO:0006508">
    <property type="term" value="P:proteolysis"/>
    <property type="evidence" value="ECO:0007669"/>
    <property type="project" value="InterPro"/>
</dbReference>
<reference evidence="5" key="1">
    <citation type="submission" date="2012-12" db="EMBL/GenBank/DDBJ databases">
        <authorList>
            <person name="Hellsten U."/>
            <person name="Grimwood J."/>
            <person name="Chapman J.A."/>
            <person name="Shapiro H."/>
            <person name="Aerts A."/>
            <person name="Otillar R.P."/>
            <person name="Terry A.Y."/>
            <person name="Boore J.L."/>
            <person name="Simakov O."/>
            <person name="Marletaz F."/>
            <person name="Cho S.-J."/>
            <person name="Edsinger-Gonzales E."/>
            <person name="Havlak P."/>
            <person name="Kuo D.-H."/>
            <person name="Larsson T."/>
            <person name="Lv J."/>
            <person name="Arendt D."/>
            <person name="Savage R."/>
            <person name="Osoegawa K."/>
            <person name="de Jong P."/>
            <person name="Lindberg D.R."/>
            <person name="Seaver E.C."/>
            <person name="Weisblat D.A."/>
            <person name="Putnam N.H."/>
            <person name="Grigoriev I.V."/>
            <person name="Rokhsar D.S."/>
        </authorList>
    </citation>
    <scope>NUCLEOTIDE SEQUENCE</scope>
</reference>
<dbReference type="EnsemblMetazoa" id="HelroT159282">
    <property type="protein sequence ID" value="HelroP159282"/>
    <property type="gene ID" value="HelroG159282"/>
</dbReference>
<dbReference type="InterPro" id="IPR001762">
    <property type="entry name" value="Disintegrin_dom"/>
</dbReference>
<dbReference type="CTD" id="20198240"/>
<dbReference type="GO" id="GO:0004222">
    <property type="term" value="F:metalloendopeptidase activity"/>
    <property type="evidence" value="ECO:0007669"/>
    <property type="project" value="InterPro"/>
</dbReference>
<dbReference type="Pfam" id="PF08516">
    <property type="entry name" value="ADAM_CR"/>
    <property type="match status" value="1"/>
</dbReference>
<dbReference type="GeneID" id="20198240"/>
<protein>
    <recommendedName>
        <fullName evidence="2">Peptidase M12B domain-containing protein</fullName>
    </recommendedName>
</protein>
<accession>T1ENU0</accession>
<evidence type="ECO:0000313" key="3">
    <source>
        <dbReference type="EMBL" id="ESO12698.1"/>
    </source>
</evidence>
<dbReference type="AlphaFoldDB" id="T1ENU0"/>
<dbReference type="KEGG" id="hro:HELRODRAFT_159282"/>
<dbReference type="PROSITE" id="PS50215">
    <property type="entry name" value="ADAM_MEPRO"/>
    <property type="match status" value="1"/>
</dbReference>
<dbReference type="GO" id="GO:0046872">
    <property type="term" value="F:metal ion binding"/>
    <property type="evidence" value="ECO:0007669"/>
    <property type="project" value="UniProtKB-KW"/>
</dbReference>
<sequence>MVEGGRESLKCFSLSTHLRSHYMFRKLESNTTLGQAFTNTTCLFPGSAIWIMNTENFLLTALTTVHEVGHTLGLSHVNEYQNFKFFRCYLDCKYNEPCIMSSGASRYIENVKWSSCSKKLLHALYYQHNCLLTETTPSIPKLCGNGFVDDGEECDCGGYPNQVRVYWSGFPLYNSSKICRYAESVCDLLDVCDGKSSLCPDFHEPDGSMCSNRDFCINGSCGSRSVACSNIFYNTDTRPAENLCYRANRDEQEEANFNCGYDPVRKSIIPCSEGDELCGKLFCQFGGVQAPIDGSIFLFYEFSEQNLSSITCAAVRMDYMENVPNLAYVPDGASCGRNKICLKNHCTNRNLIIATRAPLKFHTFSVSCNSKHQPYTPHLGILPIIISLRRV</sequence>
<keyword evidence="5" id="KW-1185">Reference proteome</keyword>
<dbReference type="OrthoDB" id="5951731at2759"/>